<dbReference type="SFLD" id="SFLDS00003">
    <property type="entry name" value="Haloacid_Dehalogenase"/>
    <property type="match status" value="1"/>
</dbReference>
<gene>
    <name evidence="2" type="ORF">AB0C36_35275</name>
</gene>
<name>A0ABV3DSL4_9ACTN</name>
<evidence type="ECO:0000313" key="3">
    <source>
        <dbReference type="Proteomes" id="UP001551482"/>
    </source>
</evidence>
<dbReference type="InterPro" id="IPR036412">
    <property type="entry name" value="HAD-like_sf"/>
</dbReference>
<dbReference type="InterPro" id="IPR023198">
    <property type="entry name" value="PGP-like_dom2"/>
</dbReference>
<comment type="caution">
    <text evidence="2">The sequence shown here is derived from an EMBL/GenBank/DDBJ whole genome shotgun (WGS) entry which is preliminary data.</text>
</comment>
<dbReference type="PANTHER" id="PTHR43316">
    <property type="entry name" value="HYDROLASE, HALOACID DELAHOGENASE-RELATED"/>
    <property type="match status" value="1"/>
</dbReference>
<evidence type="ECO:0000256" key="1">
    <source>
        <dbReference type="ARBA" id="ARBA00022801"/>
    </source>
</evidence>
<proteinExistence type="predicted"/>
<dbReference type="GO" id="GO:0016787">
    <property type="term" value="F:hydrolase activity"/>
    <property type="evidence" value="ECO:0007669"/>
    <property type="project" value="UniProtKB-KW"/>
</dbReference>
<dbReference type="SFLD" id="SFLDG01129">
    <property type="entry name" value="C1.5:_HAD__Beta-PGM__Phosphata"/>
    <property type="match status" value="1"/>
</dbReference>
<dbReference type="Gene3D" id="3.40.50.1000">
    <property type="entry name" value="HAD superfamily/HAD-like"/>
    <property type="match status" value="1"/>
</dbReference>
<dbReference type="Pfam" id="PF00702">
    <property type="entry name" value="Hydrolase"/>
    <property type="match status" value="1"/>
</dbReference>
<dbReference type="Proteomes" id="UP001551482">
    <property type="component" value="Unassembled WGS sequence"/>
</dbReference>
<protein>
    <submittedName>
        <fullName evidence="2">HAD family hydrolase</fullName>
    </submittedName>
</protein>
<dbReference type="EMBL" id="JBEZFP010000137">
    <property type="protein sequence ID" value="MEU8138749.1"/>
    <property type="molecule type" value="Genomic_DNA"/>
</dbReference>
<dbReference type="InterPro" id="IPR051540">
    <property type="entry name" value="S-2-haloacid_dehalogenase"/>
</dbReference>
<accession>A0ABV3DSL4</accession>
<dbReference type="RefSeq" id="WP_358362410.1">
    <property type="nucleotide sequence ID" value="NZ_JBEZFP010000137.1"/>
</dbReference>
<organism evidence="2 3">
    <name type="scientific">Streptodolium elevatio</name>
    <dbReference type="NCBI Taxonomy" id="3157996"/>
    <lineage>
        <taxon>Bacteria</taxon>
        <taxon>Bacillati</taxon>
        <taxon>Actinomycetota</taxon>
        <taxon>Actinomycetes</taxon>
        <taxon>Kitasatosporales</taxon>
        <taxon>Streptomycetaceae</taxon>
        <taxon>Streptodolium</taxon>
    </lineage>
</organism>
<dbReference type="PANTHER" id="PTHR43316:SF8">
    <property type="entry name" value="HAD FAMILY HYDROLASE"/>
    <property type="match status" value="1"/>
</dbReference>
<reference evidence="2 3" key="1">
    <citation type="submission" date="2024-06" db="EMBL/GenBank/DDBJ databases">
        <title>The Natural Products Discovery Center: Release of the First 8490 Sequenced Strains for Exploring Actinobacteria Biosynthetic Diversity.</title>
        <authorList>
            <person name="Kalkreuter E."/>
            <person name="Kautsar S.A."/>
            <person name="Yang D."/>
            <person name="Bader C.D."/>
            <person name="Teijaro C.N."/>
            <person name="Fluegel L."/>
            <person name="Davis C.M."/>
            <person name="Simpson J.R."/>
            <person name="Lauterbach L."/>
            <person name="Steele A.D."/>
            <person name="Gui C."/>
            <person name="Meng S."/>
            <person name="Li G."/>
            <person name="Viehrig K."/>
            <person name="Ye F."/>
            <person name="Su P."/>
            <person name="Kiefer A.F."/>
            <person name="Nichols A."/>
            <person name="Cepeda A.J."/>
            <person name="Yan W."/>
            <person name="Fan B."/>
            <person name="Jiang Y."/>
            <person name="Adhikari A."/>
            <person name="Zheng C.-J."/>
            <person name="Schuster L."/>
            <person name="Cowan T.M."/>
            <person name="Smanski M.J."/>
            <person name="Chevrette M.G."/>
            <person name="De Carvalho L.P.S."/>
            <person name="Shen B."/>
        </authorList>
    </citation>
    <scope>NUCLEOTIDE SEQUENCE [LARGE SCALE GENOMIC DNA]</scope>
    <source>
        <strain evidence="2 3">NPDC048946</strain>
    </source>
</reference>
<dbReference type="SUPFAM" id="SSF56784">
    <property type="entry name" value="HAD-like"/>
    <property type="match status" value="1"/>
</dbReference>
<evidence type="ECO:0000313" key="2">
    <source>
        <dbReference type="EMBL" id="MEU8138749.1"/>
    </source>
</evidence>
<sequence>MTHDATAPLPSATPPVPLPRQVLVFDADDTLWENNILFERVIDDYLDWLVHPILTRAEVRGVLDDIERANAVTHGYGSKVFLRSLAECFARLRERPATGAELERISELAAPLVERGHVELIPGVAETLTVLGTRHDLRLLTKGAQDEQSEKVDASGLAHHFRSVHIVAEKNPDTYVALIDELGLDPATSWMIGNSPKSDILPARKAGMRAVFIPHEHTWVLEDDVVDGTDAGVLHIRAFTELLDHF</sequence>
<keyword evidence="1 2" id="KW-0378">Hydrolase</keyword>
<keyword evidence="3" id="KW-1185">Reference proteome</keyword>
<dbReference type="Gene3D" id="1.10.150.240">
    <property type="entry name" value="Putative phosphatase, domain 2"/>
    <property type="match status" value="1"/>
</dbReference>
<dbReference type="InterPro" id="IPR023214">
    <property type="entry name" value="HAD_sf"/>
</dbReference>